<accession>W4IXI8</accession>
<dbReference type="Proteomes" id="UP000019103">
    <property type="component" value="Unassembled WGS sequence"/>
</dbReference>
<keyword evidence="1" id="KW-1133">Transmembrane helix</keyword>
<protein>
    <submittedName>
        <fullName evidence="2">Uncharacterized protein</fullName>
    </submittedName>
</protein>
<dbReference type="AlphaFoldDB" id="W4IXI8"/>
<sequence length="29" mass="3857">MKKNSYVYIYIYIYYMYNIWFYMFSSLFT</sequence>
<organism evidence="2 3">
    <name type="scientific">Plasmodium falciparum (isolate Palo Alto / Uganda)</name>
    <dbReference type="NCBI Taxonomy" id="57270"/>
    <lineage>
        <taxon>Eukaryota</taxon>
        <taxon>Sar</taxon>
        <taxon>Alveolata</taxon>
        <taxon>Apicomplexa</taxon>
        <taxon>Aconoidasida</taxon>
        <taxon>Haemosporida</taxon>
        <taxon>Plasmodiidae</taxon>
        <taxon>Plasmodium</taxon>
        <taxon>Plasmodium (Laverania)</taxon>
    </lineage>
</organism>
<gene>
    <name evidence="2" type="ORF">PFUGPA_03304</name>
</gene>
<name>W4IXI8_PLAFP</name>
<keyword evidence="1" id="KW-0812">Transmembrane</keyword>
<evidence type="ECO:0000313" key="3">
    <source>
        <dbReference type="Proteomes" id="UP000019103"/>
    </source>
</evidence>
<reference evidence="2 3" key="2">
    <citation type="submission" date="2013-02" db="EMBL/GenBank/DDBJ databases">
        <title>The Genome Sequence of Plasmodium falciparum Palo Alto/Uganda.</title>
        <authorList>
            <consortium name="The Broad Institute Genome Sequencing Platform"/>
            <consortium name="The Broad Institute Genome Sequencing Center for Infectious Disease"/>
            <person name="Neafsey D."/>
            <person name="Cheeseman I."/>
            <person name="Volkman S."/>
            <person name="Adams J."/>
            <person name="Walker B."/>
            <person name="Young S.K."/>
            <person name="Zeng Q."/>
            <person name="Gargeya S."/>
            <person name="Fitzgerald M."/>
            <person name="Haas B."/>
            <person name="Abouelleil A."/>
            <person name="Alvarado L."/>
            <person name="Arachchi H.M."/>
            <person name="Berlin A.M."/>
            <person name="Chapman S.B."/>
            <person name="Dewar J."/>
            <person name="Goldberg J."/>
            <person name="Griggs A."/>
            <person name="Gujja S."/>
            <person name="Hansen M."/>
            <person name="Howarth C."/>
            <person name="Imamovic A."/>
            <person name="Larimer J."/>
            <person name="McCowan C."/>
            <person name="Murphy C."/>
            <person name="Neiman D."/>
            <person name="Pearson M."/>
            <person name="Priest M."/>
            <person name="Roberts A."/>
            <person name="Saif S."/>
            <person name="Shea T."/>
            <person name="Sisk P."/>
            <person name="Sykes S."/>
            <person name="Wortman J."/>
            <person name="Nusbaum C."/>
            <person name="Birren B."/>
        </authorList>
    </citation>
    <scope>NUCLEOTIDE SEQUENCE [LARGE SCALE GENOMIC DNA]</scope>
    <source>
        <strain evidence="2 3">Palo Alto/Uganda</strain>
    </source>
</reference>
<evidence type="ECO:0000313" key="2">
    <source>
        <dbReference type="EMBL" id="ETW54700.1"/>
    </source>
</evidence>
<reference evidence="2 3" key="1">
    <citation type="submission" date="2013-02" db="EMBL/GenBank/DDBJ databases">
        <title>The Genome Annotation of Plasmodium falciparum Palo Alto/Uganda.</title>
        <authorList>
            <consortium name="The Broad Institute Genome Sequencing Platform"/>
            <consortium name="The Broad Institute Genome Sequencing Center for Infectious Disease"/>
            <person name="Neafsey D."/>
            <person name="Hoffman S."/>
            <person name="Volkman S."/>
            <person name="Rosenthal P."/>
            <person name="Walker B."/>
            <person name="Young S.K."/>
            <person name="Zeng Q."/>
            <person name="Gargeya S."/>
            <person name="Fitzgerald M."/>
            <person name="Haas B."/>
            <person name="Abouelleil A."/>
            <person name="Allen A.W."/>
            <person name="Alvarado L."/>
            <person name="Arachchi H.M."/>
            <person name="Berlin A.M."/>
            <person name="Chapman S.B."/>
            <person name="Gainer-Dewar J."/>
            <person name="Goldberg J."/>
            <person name="Griggs A."/>
            <person name="Gujja S."/>
            <person name="Hansen M."/>
            <person name="Howarth C."/>
            <person name="Imamovic A."/>
            <person name="Ireland A."/>
            <person name="Larimer J."/>
            <person name="McCowan C."/>
            <person name="Murphy C."/>
            <person name="Pearson M."/>
            <person name="Poon T.W."/>
            <person name="Priest M."/>
            <person name="Roberts A."/>
            <person name="Saif S."/>
            <person name="Shea T."/>
            <person name="Sisk P."/>
            <person name="Sykes S."/>
            <person name="Wortman J."/>
            <person name="Nusbaum C."/>
            <person name="Birren B."/>
        </authorList>
    </citation>
    <scope>NUCLEOTIDE SEQUENCE [LARGE SCALE GENOMIC DNA]</scope>
    <source>
        <strain evidence="2 3">Palo Alto/Uganda</strain>
    </source>
</reference>
<keyword evidence="1" id="KW-0472">Membrane</keyword>
<dbReference type="EMBL" id="KI927383">
    <property type="protein sequence ID" value="ETW54700.1"/>
    <property type="molecule type" value="Genomic_DNA"/>
</dbReference>
<feature type="transmembrane region" description="Helical" evidence="1">
    <location>
        <begin position="7"/>
        <end position="28"/>
    </location>
</feature>
<evidence type="ECO:0000256" key="1">
    <source>
        <dbReference type="SAM" id="Phobius"/>
    </source>
</evidence>
<proteinExistence type="predicted"/>